<dbReference type="VEuPathDB" id="TrichDB:TVAG_146110"/>
<dbReference type="VEuPathDB" id="TrichDB:TVAGG3_0038480"/>
<dbReference type="SMART" id="SM00584">
    <property type="entry name" value="TLDc"/>
    <property type="match status" value="1"/>
</dbReference>
<dbReference type="InterPro" id="IPR006571">
    <property type="entry name" value="TLDc_dom"/>
</dbReference>
<accession>A2F8B4</accession>
<feature type="domain" description="TLDc" evidence="5">
    <location>
        <begin position="495"/>
        <end position="661"/>
    </location>
</feature>
<dbReference type="PANTHER" id="PTHR25462:SF296">
    <property type="entry name" value="MEIOTIC P26, ISOFORM F"/>
    <property type="match status" value="1"/>
</dbReference>
<evidence type="ECO:0000256" key="1">
    <source>
        <dbReference type="PROSITE-ProRule" id="PRU00024"/>
    </source>
</evidence>
<feature type="region of interest" description="Disordered" evidence="3">
    <location>
        <begin position="428"/>
        <end position="456"/>
    </location>
</feature>
<dbReference type="Gene3D" id="3.30.160.60">
    <property type="entry name" value="Classic Zinc Finger"/>
    <property type="match status" value="1"/>
</dbReference>
<organism evidence="6 7">
    <name type="scientific">Trichomonas vaginalis (strain ATCC PRA-98 / G3)</name>
    <dbReference type="NCBI Taxonomy" id="412133"/>
    <lineage>
        <taxon>Eukaryota</taxon>
        <taxon>Metamonada</taxon>
        <taxon>Parabasalia</taxon>
        <taxon>Trichomonadida</taxon>
        <taxon>Trichomonadidae</taxon>
        <taxon>Trichomonas</taxon>
    </lineage>
</organism>
<sequence length="666" mass="74018">MTSTLPPIDITSEEYGYSEYLLQLQLNAPHLQISECYDLSTKQITAAFKNFCSHLTPVNVVDVFVPAASLGQPITDIASHGLRINQKNGFRFQAGAVPIDGSEETYELVHMVVALGNVYYNQKPGASITEAAFSEVEPTSSTLPIGYHSIRVSNKNEFVVFNPSQINTLRLIRLKGKENVTHDATVKHICHNCGQPNATIWCDNDSCKLCEKCDASQHKTKLTSGHTRHPLAEALINVQRCPVHPDTFIQYYCTKCHLPVCLQCKVRGNHSKGEFAKHHLIDLKEAYDNAVSAAIKPNQAFITREKLINQQLNAANEKLKEIQQVQINVEAEITRIAAKAIEDARQQSSARAQQVKAIRSELIRKLADLQTHKDLLAAQQKNNEPLSFVQASHFSDLFTESHINNDDLPLSASEVDADLTVYGRIEVSPPRPAVQPKSRGITPSQDNDVSQTTETQLEAQDPHITTLTRMAKRKEGKYQESGQSLSFLPFEGSAIITNPELQRRLYLCFPFKGQPVTHRMYYSETDGRTVTKIHKLIDNHGITCIVVKSGENIFGGFAASKWNTEGKPFGKGSSSFLFQLNKDAFIPNHGQTEEPVTLFATEDTLTFGKYDLALNGNLEKCSSIIENSYGVGFQYNSNKARTFLAGAPEFRADAVEVWGFFSGQSL</sequence>
<keyword evidence="2" id="KW-0175">Coiled coil</keyword>
<dbReference type="SUPFAM" id="SSF57845">
    <property type="entry name" value="B-box zinc-binding domain"/>
    <property type="match status" value="1"/>
</dbReference>
<feature type="coiled-coil region" evidence="2">
    <location>
        <begin position="305"/>
        <end position="332"/>
    </location>
</feature>
<name>A2F8B4_TRIV3</name>
<evidence type="ECO:0000313" key="7">
    <source>
        <dbReference type="Proteomes" id="UP000001542"/>
    </source>
</evidence>
<feature type="domain" description="B box-type" evidence="4">
    <location>
        <begin position="185"/>
        <end position="231"/>
    </location>
</feature>
<dbReference type="GO" id="GO:0008270">
    <property type="term" value="F:zinc ion binding"/>
    <property type="evidence" value="ECO:0007669"/>
    <property type="project" value="UniProtKB-KW"/>
</dbReference>
<gene>
    <name evidence="6" type="ORF">TVAG_146110</name>
</gene>
<dbReference type="AlphaFoldDB" id="A2F8B4"/>
<dbReference type="Pfam" id="PF00643">
    <property type="entry name" value="zf-B_box"/>
    <property type="match status" value="2"/>
</dbReference>
<dbReference type="STRING" id="5722.A2F8B4"/>
<evidence type="ECO:0000259" key="5">
    <source>
        <dbReference type="PROSITE" id="PS51886"/>
    </source>
</evidence>
<dbReference type="OrthoDB" id="153872at2759"/>
<dbReference type="PROSITE" id="PS51886">
    <property type="entry name" value="TLDC"/>
    <property type="match status" value="1"/>
</dbReference>
<proteinExistence type="predicted"/>
<dbReference type="SMR" id="A2F8B4"/>
<reference evidence="6" key="1">
    <citation type="submission" date="2006-10" db="EMBL/GenBank/DDBJ databases">
        <authorList>
            <person name="Amadeo P."/>
            <person name="Zhao Q."/>
            <person name="Wortman J."/>
            <person name="Fraser-Liggett C."/>
            <person name="Carlton J."/>
        </authorList>
    </citation>
    <scope>NUCLEOTIDE SEQUENCE</scope>
    <source>
        <strain evidence="6">G3</strain>
    </source>
</reference>
<dbReference type="RefSeq" id="XP_001311804.1">
    <property type="nucleotide sequence ID" value="XM_001311803.1"/>
</dbReference>
<dbReference type="Pfam" id="PF07534">
    <property type="entry name" value="TLD"/>
    <property type="match status" value="1"/>
</dbReference>
<dbReference type="SMART" id="SM00336">
    <property type="entry name" value="BBOX"/>
    <property type="match status" value="2"/>
</dbReference>
<keyword evidence="7" id="KW-1185">Reference proteome</keyword>
<evidence type="ECO:0000259" key="4">
    <source>
        <dbReference type="PROSITE" id="PS50119"/>
    </source>
</evidence>
<dbReference type="InParanoid" id="A2F8B4"/>
<keyword evidence="1" id="KW-0862">Zinc</keyword>
<dbReference type="CDD" id="cd19756">
    <property type="entry name" value="Bbox2"/>
    <property type="match status" value="1"/>
</dbReference>
<dbReference type="EMBL" id="DS113659">
    <property type="protein sequence ID" value="EAX98874.1"/>
    <property type="molecule type" value="Genomic_DNA"/>
</dbReference>
<dbReference type="PANTHER" id="PTHR25462">
    <property type="entry name" value="BONUS, ISOFORM C-RELATED"/>
    <property type="match status" value="1"/>
</dbReference>
<dbReference type="InterPro" id="IPR047153">
    <property type="entry name" value="TRIM45/56/19-like"/>
</dbReference>
<dbReference type="Proteomes" id="UP000001542">
    <property type="component" value="Unassembled WGS sequence"/>
</dbReference>
<dbReference type="PROSITE" id="PS50119">
    <property type="entry name" value="ZF_BBOX"/>
    <property type="match status" value="2"/>
</dbReference>
<keyword evidence="1" id="KW-0863">Zinc-finger</keyword>
<evidence type="ECO:0000256" key="3">
    <source>
        <dbReference type="SAM" id="MobiDB-lite"/>
    </source>
</evidence>
<dbReference type="InterPro" id="IPR000315">
    <property type="entry name" value="Znf_B-box"/>
</dbReference>
<dbReference type="KEGG" id="tva:4756676"/>
<keyword evidence="1" id="KW-0479">Metal-binding</keyword>
<feature type="compositionally biased region" description="Polar residues" evidence="3">
    <location>
        <begin position="441"/>
        <end position="456"/>
    </location>
</feature>
<evidence type="ECO:0000256" key="2">
    <source>
        <dbReference type="SAM" id="Coils"/>
    </source>
</evidence>
<dbReference type="eggNOG" id="KOG2177">
    <property type="taxonomic scope" value="Eukaryota"/>
</dbReference>
<feature type="domain" description="B box-type" evidence="4">
    <location>
        <begin position="236"/>
        <end position="283"/>
    </location>
</feature>
<evidence type="ECO:0000313" key="6">
    <source>
        <dbReference type="EMBL" id="EAX98874.1"/>
    </source>
</evidence>
<protein>
    <submittedName>
        <fullName evidence="6">B-box zinc finger family protein</fullName>
    </submittedName>
</protein>
<reference evidence="6" key="2">
    <citation type="journal article" date="2007" name="Science">
        <title>Draft genome sequence of the sexually transmitted pathogen Trichomonas vaginalis.</title>
        <authorList>
            <person name="Carlton J.M."/>
            <person name="Hirt R.P."/>
            <person name="Silva J.C."/>
            <person name="Delcher A.L."/>
            <person name="Schatz M."/>
            <person name="Zhao Q."/>
            <person name="Wortman J.R."/>
            <person name="Bidwell S.L."/>
            <person name="Alsmark U.C.M."/>
            <person name="Besteiro S."/>
            <person name="Sicheritz-Ponten T."/>
            <person name="Noel C.J."/>
            <person name="Dacks J.B."/>
            <person name="Foster P.G."/>
            <person name="Simillion C."/>
            <person name="Van de Peer Y."/>
            <person name="Miranda-Saavedra D."/>
            <person name="Barton G.J."/>
            <person name="Westrop G.D."/>
            <person name="Mueller S."/>
            <person name="Dessi D."/>
            <person name="Fiori P.L."/>
            <person name="Ren Q."/>
            <person name="Paulsen I."/>
            <person name="Zhang H."/>
            <person name="Bastida-Corcuera F.D."/>
            <person name="Simoes-Barbosa A."/>
            <person name="Brown M.T."/>
            <person name="Hayes R.D."/>
            <person name="Mukherjee M."/>
            <person name="Okumura C.Y."/>
            <person name="Schneider R."/>
            <person name="Smith A.J."/>
            <person name="Vanacova S."/>
            <person name="Villalvazo M."/>
            <person name="Haas B.J."/>
            <person name="Pertea M."/>
            <person name="Feldblyum T.V."/>
            <person name="Utterback T.R."/>
            <person name="Shu C.L."/>
            <person name="Osoegawa K."/>
            <person name="de Jong P.J."/>
            <person name="Hrdy I."/>
            <person name="Horvathova L."/>
            <person name="Zubacova Z."/>
            <person name="Dolezal P."/>
            <person name="Malik S.B."/>
            <person name="Logsdon J.M. Jr."/>
            <person name="Henze K."/>
            <person name="Gupta A."/>
            <person name="Wang C.C."/>
            <person name="Dunne R.L."/>
            <person name="Upcroft J.A."/>
            <person name="Upcroft P."/>
            <person name="White O."/>
            <person name="Salzberg S.L."/>
            <person name="Tang P."/>
            <person name="Chiu C.-H."/>
            <person name="Lee Y.-S."/>
            <person name="Embley T.M."/>
            <person name="Coombs G.H."/>
            <person name="Mottram J.C."/>
            <person name="Tachezy J."/>
            <person name="Fraser-Liggett C.M."/>
            <person name="Johnson P.J."/>
        </authorList>
    </citation>
    <scope>NUCLEOTIDE SEQUENCE [LARGE SCALE GENOMIC DNA]</scope>
    <source>
        <strain evidence="6">G3</strain>
    </source>
</reference>